<keyword evidence="8" id="KW-0289">Folate biosynthesis</keyword>
<dbReference type="GO" id="GO:0046872">
    <property type="term" value="F:metal ion binding"/>
    <property type="evidence" value="ECO:0007669"/>
    <property type="project" value="UniProtKB-KW"/>
</dbReference>
<name>A0A7D4BSK2_9SPHN</name>
<dbReference type="PROSITE" id="PS00792">
    <property type="entry name" value="DHPS_1"/>
    <property type="match status" value="1"/>
</dbReference>
<organism evidence="10 11">
    <name type="scientific">Erythrobacter mangrovi</name>
    <dbReference type="NCBI Taxonomy" id="2739433"/>
    <lineage>
        <taxon>Bacteria</taxon>
        <taxon>Pseudomonadati</taxon>
        <taxon>Pseudomonadota</taxon>
        <taxon>Alphaproteobacteria</taxon>
        <taxon>Sphingomonadales</taxon>
        <taxon>Erythrobacteraceae</taxon>
        <taxon>Erythrobacter/Porphyrobacter group</taxon>
        <taxon>Erythrobacter</taxon>
    </lineage>
</organism>
<dbReference type="Pfam" id="PF00809">
    <property type="entry name" value="Pterin_bind"/>
    <property type="match status" value="1"/>
</dbReference>
<evidence type="ECO:0000256" key="7">
    <source>
        <dbReference type="ARBA" id="ARBA00022842"/>
    </source>
</evidence>
<dbReference type="EC" id="2.5.1.15" evidence="4"/>
<dbReference type="CDD" id="cd00739">
    <property type="entry name" value="DHPS"/>
    <property type="match status" value="1"/>
</dbReference>
<sequence>MTSSVYIRPIGFVPGPQSEHGNAVRLAGGMVYASRFAVILREGGRVAERWLAAPDTMAQVLGELPDSVGAEAEAQWANLTLAHPPLALGGRTIRLDQPQVMGILNVTPDSFSDGGKFLADREAGRAHAAAMLEAGAAILDIGGESTRPGAKALWEGDEIERVVPAVEACAAMGAAVSIDTRKAAVMEAALAAGAHMVNDVSGFAHDPRAAEVVARAGCPVVLMHAPGTGDDLHEGGDYDSVVFDVFDALRERRDAAVAAGVDPANIMLDVGIGFGKALSHSLALVNALPMFHALGHPLLFGASRKRVVGALSNEAPVEQRLGGSVTLAVKGMDAGVQMVRVHDVPETVQARNVWRGLRDAALTDFSDLPG</sequence>
<feature type="domain" description="Pterin-binding" evidence="9">
    <location>
        <begin position="98"/>
        <end position="352"/>
    </location>
</feature>
<dbReference type="PROSITE" id="PS00793">
    <property type="entry name" value="DHPS_2"/>
    <property type="match status" value="1"/>
</dbReference>
<dbReference type="InterPro" id="IPR011005">
    <property type="entry name" value="Dihydropteroate_synth-like_sf"/>
</dbReference>
<dbReference type="PANTHER" id="PTHR20941:SF1">
    <property type="entry name" value="FOLIC ACID SYNTHESIS PROTEIN FOL1"/>
    <property type="match status" value="1"/>
</dbReference>
<dbReference type="PROSITE" id="PS50972">
    <property type="entry name" value="PTERIN_BINDING"/>
    <property type="match status" value="1"/>
</dbReference>
<keyword evidence="11" id="KW-1185">Reference proteome</keyword>
<protein>
    <recommendedName>
        <fullName evidence="4">dihydropteroate synthase</fullName>
        <ecNumber evidence="4">2.5.1.15</ecNumber>
    </recommendedName>
</protein>
<dbReference type="EMBL" id="CP053921">
    <property type="protein sequence ID" value="QKG70027.1"/>
    <property type="molecule type" value="Genomic_DNA"/>
</dbReference>
<comment type="cofactor">
    <cofactor evidence="2">
        <name>Mg(2+)</name>
        <dbReference type="ChEBI" id="CHEBI:18420"/>
    </cofactor>
</comment>
<accession>A0A7D4BSK2</accession>
<evidence type="ECO:0000256" key="3">
    <source>
        <dbReference type="ARBA" id="ARBA00004763"/>
    </source>
</evidence>
<keyword evidence="6" id="KW-0479">Metal-binding</keyword>
<evidence type="ECO:0000256" key="4">
    <source>
        <dbReference type="ARBA" id="ARBA00012458"/>
    </source>
</evidence>
<reference evidence="10 11" key="1">
    <citation type="submission" date="2020-05" db="EMBL/GenBank/DDBJ databases">
        <title>Erythrobacter mangrovi sp. nov., isolated from rhizosphere soil of mangrove plant (Kandelia candel).</title>
        <authorList>
            <person name="Ye Y.H."/>
        </authorList>
    </citation>
    <scope>NUCLEOTIDE SEQUENCE [LARGE SCALE GENOMIC DNA]</scope>
    <source>
        <strain evidence="10 11">EB310</strain>
    </source>
</reference>
<keyword evidence="7" id="KW-0460">Magnesium</keyword>
<dbReference type="InterPro" id="IPR006390">
    <property type="entry name" value="DHP_synth_dom"/>
</dbReference>
<dbReference type="GO" id="GO:0004156">
    <property type="term" value="F:dihydropteroate synthase activity"/>
    <property type="evidence" value="ECO:0007669"/>
    <property type="project" value="UniProtKB-EC"/>
</dbReference>
<dbReference type="GO" id="GO:0046656">
    <property type="term" value="P:folic acid biosynthetic process"/>
    <property type="evidence" value="ECO:0007669"/>
    <property type="project" value="UniProtKB-KW"/>
</dbReference>
<comment type="catalytic activity">
    <reaction evidence="1">
        <text>(7,8-dihydropterin-6-yl)methyl diphosphate + 4-aminobenzoate = 7,8-dihydropteroate + diphosphate</text>
        <dbReference type="Rhea" id="RHEA:19949"/>
        <dbReference type="ChEBI" id="CHEBI:17836"/>
        <dbReference type="ChEBI" id="CHEBI:17839"/>
        <dbReference type="ChEBI" id="CHEBI:33019"/>
        <dbReference type="ChEBI" id="CHEBI:72950"/>
        <dbReference type="EC" id="2.5.1.15"/>
    </reaction>
</comment>
<evidence type="ECO:0000259" key="9">
    <source>
        <dbReference type="PROSITE" id="PS50972"/>
    </source>
</evidence>
<evidence type="ECO:0000256" key="5">
    <source>
        <dbReference type="ARBA" id="ARBA00022679"/>
    </source>
</evidence>
<evidence type="ECO:0000256" key="6">
    <source>
        <dbReference type="ARBA" id="ARBA00022723"/>
    </source>
</evidence>
<comment type="pathway">
    <text evidence="3">Cofactor biosynthesis; tetrahydrofolate biosynthesis; 7,8-dihydrofolate from 2-amino-4-hydroxy-6-hydroxymethyl-7,8-dihydropteridine diphosphate and 4-aminobenzoate: step 1/2.</text>
</comment>
<dbReference type="Proteomes" id="UP000504693">
    <property type="component" value="Chromosome"/>
</dbReference>
<proteinExistence type="predicted"/>
<dbReference type="KEGG" id="emv:HQR01_00815"/>
<gene>
    <name evidence="10" type="primary">folP</name>
    <name evidence="10" type="ORF">HQR01_00815</name>
</gene>
<evidence type="ECO:0000313" key="10">
    <source>
        <dbReference type="EMBL" id="QKG70027.1"/>
    </source>
</evidence>
<evidence type="ECO:0000256" key="8">
    <source>
        <dbReference type="ARBA" id="ARBA00022909"/>
    </source>
</evidence>
<dbReference type="SUPFAM" id="SSF51717">
    <property type="entry name" value="Dihydropteroate synthetase-like"/>
    <property type="match status" value="1"/>
</dbReference>
<dbReference type="InterPro" id="IPR000489">
    <property type="entry name" value="Pterin-binding_dom"/>
</dbReference>
<dbReference type="AlphaFoldDB" id="A0A7D4BSK2"/>
<evidence type="ECO:0000313" key="11">
    <source>
        <dbReference type="Proteomes" id="UP000504693"/>
    </source>
</evidence>
<dbReference type="GO" id="GO:0005829">
    <property type="term" value="C:cytosol"/>
    <property type="evidence" value="ECO:0007669"/>
    <property type="project" value="TreeGrafter"/>
</dbReference>
<dbReference type="GO" id="GO:0046654">
    <property type="term" value="P:tetrahydrofolate biosynthetic process"/>
    <property type="evidence" value="ECO:0007669"/>
    <property type="project" value="TreeGrafter"/>
</dbReference>
<evidence type="ECO:0000256" key="2">
    <source>
        <dbReference type="ARBA" id="ARBA00001946"/>
    </source>
</evidence>
<dbReference type="InterPro" id="IPR045031">
    <property type="entry name" value="DHP_synth-like"/>
</dbReference>
<evidence type="ECO:0000256" key="1">
    <source>
        <dbReference type="ARBA" id="ARBA00000012"/>
    </source>
</evidence>
<dbReference type="PANTHER" id="PTHR20941">
    <property type="entry name" value="FOLATE SYNTHESIS PROTEINS"/>
    <property type="match status" value="1"/>
</dbReference>
<dbReference type="RefSeq" id="WP_173211913.1">
    <property type="nucleotide sequence ID" value="NZ_CP053921.1"/>
</dbReference>
<keyword evidence="5 10" id="KW-0808">Transferase</keyword>
<dbReference type="NCBIfam" id="TIGR01496">
    <property type="entry name" value="DHPS"/>
    <property type="match status" value="1"/>
</dbReference>
<dbReference type="Gene3D" id="3.20.20.20">
    <property type="entry name" value="Dihydropteroate synthase-like"/>
    <property type="match status" value="1"/>
</dbReference>